<dbReference type="Proteomes" id="UP000007646">
    <property type="component" value="Unassembled WGS sequence"/>
</dbReference>
<feature type="repeat" description="ANK" evidence="4">
    <location>
        <begin position="576"/>
        <end position="613"/>
    </location>
</feature>
<dbReference type="STRING" id="9785.ENSLAFP00000005802"/>
<dbReference type="PROSITE" id="PS50865">
    <property type="entry name" value="ZF_MYND_2"/>
    <property type="match status" value="1"/>
</dbReference>
<dbReference type="InterPro" id="IPR002110">
    <property type="entry name" value="Ankyrin_rpt"/>
</dbReference>
<dbReference type="Pfam" id="PF12796">
    <property type="entry name" value="Ank_2"/>
    <property type="match status" value="1"/>
</dbReference>
<dbReference type="PROSITE" id="PS50297">
    <property type="entry name" value="ANK_REP_REGION"/>
    <property type="match status" value="3"/>
</dbReference>
<accession>G3SZ35</accession>
<dbReference type="SMART" id="SM00248">
    <property type="entry name" value="ANK"/>
    <property type="match status" value="7"/>
</dbReference>
<evidence type="ECO:0000313" key="8">
    <source>
        <dbReference type="Proteomes" id="UP000007646"/>
    </source>
</evidence>
<evidence type="ECO:0000256" key="4">
    <source>
        <dbReference type="PROSITE-ProRule" id="PRU00023"/>
    </source>
</evidence>
<dbReference type="InterPro" id="IPR053064">
    <property type="entry name" value="Ankyrin-MYND_domain-protein"/>
</dbReference>
<dbReference type="Pfam" id="PF00023">
    <property type="entry name" value="Ank"/>
    <property type="match status" value="1"/>
</dbReference>
<keyword evidence="1" id="KW-0479">Metal-binding</keyword>
<dbReference type="PANTHER" id="PTHR15897:SF2">
    <property type="entry name" value="ANKYRIN REPEAT AND MYND DOMAIN-CONTAINING PROTEIN 1"/>
    <property type="match status" value="1"/>
</dbReference>
<name>G3SZ35_LOXAF</name>
<dbReference type="AlphaFoldDB" id="G3SZ35"/>
<feature type="domain" description="MYND-type" evidence="6">
    <location>
        <begin position="799"/>
        <end position="839"/>
    </location>
</feature>
<dbReference type="SUPFAM" id="SSF144232">
    <property type="entry name" value="HIT/MYND zinc finger-like"/>
    <property type="match status" value="1"/>
</dbReference>
<organism evidence="7 8">
    <name type="scientific">Loxodonta africana</name>
    <name type="common">African elephant</name>
    <dbReference type="NCBI Taxonomy" id="9785"/>
    <lineage>
        <taxon>Eukaryota</taxon>
        <taxon>Metazoa</taxon>
        <taxon>Chordata</taxon>
        <taxon>Craniata</taxon>
        <taxon>Vertebrata</taxon>
        <taxon>Euteleostomi</taxon>
        <taxon>Mammalia</taxon>
        <taxon>Eutheria</taxon>
        <taxon>Afrotheria</taxon>
        <taxon>Proboscidea</taxon>
        <taxon>Elephantidae</taxon>
        <taxon>Loxodonta</taxon>
    </lineage>
</organism>
<evidence type="ECO:0000256" key="3">
    <source>
        <dbReference type="ARBA" id="ARBA00022833"/>
    </source>
</evidence>
<dbReference type="InterPro" id="IPR002893">
    <property type="entry name" value="Znf_MYND"/>
</dbReference>
<dbReference type="GO" id="GO:0008270">
    <property type="term" value="F:zinc ion binding"/>
    <property type="evidence" value="ECO:0007669"/>
    <property type="project" value="UniProtKB-KW"/>
</dbReference>
<keyword evidence="3" id="KW-0862">Zinc</keyword>
<protein>
    <submittedName>
        <fullName evidence="7">Ankyrin repeat and MYND domain containing 1</fullName>
    </submittedName>
</protein>
<reference evidence="7" key="3">
    <citation type="submission" date="2025-09" db="UniProtKB">
        <authorList>
            <consortium name="Ensembl"/>
        </authorList>
    </citation>
    <scope>IDENTIFICATION</scope>
    <source>
        <strain evidence="7">Isolate ISIS603380</strain>
    </source>
</reference>
<dbReference type="Gene3D" id="1.25.40.20">
    <property type="entry name" value="Ankyrin repeat-containing domain"/>
    <property type="match status" value="3"/>
</dbReference>
<dbReference type="HOGENOM" id="CLU_009689_0_0_1"/>
<evidence type="ECO:0000256" key="2">
    <source>
        <dbReference type="ARBA" id="ARBA00022771"/>
    </source>
</evidence>
<feature type="repeat" description="ANK" evidence="4">
    <location>
        <begin position="613"/>
        <end position="645"/>
    </location>
</feature>
<dbReference type="OMA" id="CNKVFYC"/>
<dbReference type="InParanoid" id="G3SZ35"/>
<keyword evidence="2 5" id="KW-0863">Zinc-finger</keyword>
<dbReference type="eggNOG" id="ENOG502QQJP">
    <property type="taxonomic scope" value="Eukaryota"/>
</dbReference>
<dbReference type="Pfam" id="PF01753">
    <property type="entry name" value="zf-MYND"/>
    <property type="match status" value="1"/>
</dbReference>
<evidence type="ECO:0000256" key="1">
    <source>
        <dbReference type="ARBA" id="ARBA00022723"/>
    </source>
</evidence>
<gene>
    <name evidence="7" type="primary">ANKMY1</name>
</gene>
<sequence>MLPQGLYKADRRFGPGVETYPDGSQDVGLWFHEHLIKLCSETPGSFSLLSYPELAHFLTHTPAKLSLSDDEKMEWGLDEGQDPFFYEYKRFLLNDNLTLPPDMHVYSTDNSHLPMTYSFCKDLDARLFMDDIPPFVEDGEPWFITNETPLMVRIQRQTYKFRNKKAYTSWNMAAIVQGDRRGFARCGPRERLAKEMILKAEDGDHDWIYKILRDNLVCADVADAKGYTALAAAAVHCHRQIINLLLDSGADVNKCSDEGLTPLSMCFLLYYPAESFKPNIAERTVPAPQLPKGVAAKAPVLPSISFLPAEDAVESLYYREQALLSQSYQDLKPVVPGSEDDVAPQKLLQLSRESADLLKGPDDALGTEDKGMQGSNTSFDSNLCVHSFSIQLSLNILERSAQAYTLLKAPCLGAGGSEKGTLGAGGSEKGTMRKMALSMIEHRKRWQTIQLLLRRGADPNLCRVPMQVLFFAVKAADVDGVKLLLENGARTDVQLPPQLRSLTPLHIAAALPGEEGVRITELLLHAITDVDAQAADQDEEYRPRKMDALSSSSLKLNNEPGPPSIYYTHRAPAPEGGRTALHVACEREDDNKCARDIVRLLLSHKANPNTLWSGHSPLSLSIVSGNDMIVRELLSHGADPNLPLTKGLGNALCMACDLTYEHQRSTDNKLSLIDRLINYGADILNPVTLIQGDKVAVGTAVDYGYFKFFQDRKIAHCPFHALMPSERETLLARKRVLEYMGFQLRRAVFAKESQWNQKLLYLSKRVELAPNHRLKKKCSAPARCLDTDESELIPFFKFCHQCGRSIGVRLSPCTRCYGILTCSKFCKTRAWNEFHKRDCGAALTMTGHLGGLCWTPGDSL</sequence>
<dbReference type="FunCoup" id="G3SZ35">
    <property type="interactions" value="4"/>
</dbReference>
<dbReference type="SUPFAM" id="SSF48403">
    <property type="entry name" value="Ankyrin repeat"/>
    <property type="match status" value="1"/>
</dbReference>
<dbReference type="Ensembl" id="ENSLAFT00000006907.3">
    <property type="protein sequence ID" value="ENSLAFP00000005802.3"/>
    <property type="gene ID" value="ENSLAFG00000006905.3"/>
</dbReference>
<dbReference type="GeneTree" id="ENSGT00460000041630"/>
<evidence type="ECO:0000259" key="6">
    <source>
        <dbReference type="PROSITE" id="PS50865"/>
    </source>
</evidence>
<dbReference type="InterPro" id="IPR036770">
    <property type="entry name" value="Ankyrin_rpt-contain_sf"/>
</dbReference>
<proteinExistence type="predicted"/>
<dbReference type="Gene3D" id="6.10.140.2220">
    <property type="match status" value="1"/>
</dbReference>
<dbReference type="PROSITE" id="PS50088">
    <property type="entry name" value="ANK_REPEAT"/>
    <property type="match status" value="3"/>
</dbReference>
<reference evidence="7 8" key="1">
    <citation type="submission" date="2009-06" db="EMBL/GenBank/DDBJ databases">
        <title>The Genome Sequence of Loxodonta africana (African elephant).</title>
        <authorList>
            <person name="Di Palma F."/>
            <person name="Heiman D."/>
            <person name="Young S."/>
            <person name="Johnson J."/>
            <person name="Lander E.S."/>
            <person name="Lindblad-Toh K."/>
        </authorList>
    </citation>
    <scope>NUCLEOTIDE SEQUENCE [LARGE SCALE GENOMIC DNA]</scope>
    <source>
        <strain evidence="7 8">Isolate ISIS603380</strain>
    </source>
</reference>
<reference evidence="7" key="2">
    <citation type="submission" date="2025-08" db="UniProtKB">
        <authorList>
            <consortium name="Ensembl"/>
        </authorList>
    </citation>
    <scope>IDENTIFICATION</scope>
    <source>
        <strain evidence="7">Isolate ISIS603380</strain>
    </source>
</reference>
<evidence type="ECO:0000313" key="7">
    <source>
        <dbReference type="Ensembl" id="ENSLAFP00000005802.3"/>
    </source>
</evidence>
<keyword evidence="8" id="KW-1185">Reference proteome</keyword>
<feature type="repeat" description="ANK" evidence="4">
    <location>
        <begin position="225"/>
        <end position="257"/>
    </location>
</feature>
<dbReference type="PROSITE" id="PS01360">
    <property type="entry name" value="ZF_MYND_1"/>
    <property type="match status" value="1"/>
</dbReference>
<dbReference type="PANTHER" id="PTHR15897">
    <property type="entry name" value="ANKYRIN REPEAT AND MYND DOMAIN PROTEIN 1"/>
    <property type="match status" value="1"/>
</dbReference>
<keyword evidence="4" id="KW-0040">ANK repeat</keyword>
<evidence type="ECO:0000256" key="5">
    <source>
        <dbReference type="PROSITE-ProRule" id="PRU00134"/>
    </source>
</evidence>